<feature type="non-terminal residue" evidence="11">
    <location>
        <position position="309"/>
    </location>
</feature>
<accession>A0A7R9AGC1</accession>
<evidence type="ECO:0000256" key="4">
    <source>
        <dbReference type="ARBA" id="ARBA00022692"/>
    </source>
</evidence>
<feature type="transmembrane region" description="Helical" evidence="10">
    <location>
        <begin position="62"/>
        <end position="85"/>
    </location>
</feature>
<evidence type="ECO:0000313" key="12">
    <source>
        <dbReference type="Proteomes" id="UP000677054"/>
    </source>
</evidence>
<dbReference type="Pfam" id="PF00230">
    <property type="entry name" value="MIP"/>
    <property type="match status" value="1"/>
</dbReference>
<keyword evidence="3 8" id="KW-0813">Transport</keyword>
<evidence type="ECO:0000256" key="2">
    <source>
        <dbReference type="ARBA" id="ARBA00006175"/>
    </source>
</evidence>
<dbReference type="PANTHER" id="PTHR43829:SF9">
    <property type="entry name" value="AQUAPORIN-9"/>
    <property type="match status" value="1"/>
</dbReference>
<keyword evidence="5 10" id="KW-1133">Transmembrane helix</keyword>
<dbReference type="PANTHER" id="PTHR43829">
    <property type="entry name" value="AQUAPORIN OR AQUAGLYCEROPORIN RELATED"/>
    <property type="match status" value="1"/>
</dbReference>
<keyword evidence="12" id="KW-1185">Reference proteome</keyword>
<evidence type="ECO:0000256" key="3">
    <source>
        <dbReference type="ARBA" id="ARBA00022448"/>
    </source>
</evidence>
<evidence type="ECO:0000256" key="9">
    <source>
        <dbReference type="SAM" id="MobiDB-lite"/>
    </source>
</evidence>
<dbReference type="EMBL" id="CAJPEV010006471">
    <property type="protein sequence ID" value="CAG0904147.1"/>
    <property type="molecule type" value="Genomic_DNA"/>
</dbReference>
<dbReference type="SUPFAM" id="SSF81338">
    <property type="entry name" value="Aquaporin-like"/>
    <property type="match status" value="1"/>
</dbReference>
<dbReference type="InterPro" id="IPR000425">
    <property type="entry name" value="MIP"/>
</dbReference>
<protein>
    <recommendedName>
        <fullName evidence="13">Aquaporin</fullName>
    </recommendedName>
</protein>
<comment type="subcellular location">
    <subcellularLocation>
        <location evidence="1">Membrane</location>
        <topology evidence="1">Multi-pass membrane protein</topology>
    </subcellularLocation>
</comment>
<dbReference type="OrthoDB" id="3222at2759"/>
<feature type="region of interest" description="Disordered" evidence="9">
    <location>
        <begin position="267"/>
        <end position="290"/>
    </location>
</feature>
<evidence type="ECO:0000313" key="11">
    <source>
        <dbReference type="EMBL" id="CAD7253718.1"/>
    </source>
</evidence>
<evidence type="ECO:0000256" key="1">
    <source>
        <dbReference type="ARBA" id="ARBA00004141"/>
    </source>
</evidence>
<comment type="function">
    <text evidence="7">Aquaglyceroporin that may modulate the water content and osmolytes during anhydrobiosis.</text>
</comment>
<evidence type="ECO:0000256" key="6">
    <source>
        <dbReference type="ARBA" id="ARBA00023136"/>
    </source>
</evidence>
<keyword evidence="6 10" id="KW-0472">Membrane</keyword>
<dbReference type="GO" id="GO:0016323">
    <property type="term" value="C:basolateral plasma membrane"/>
    <property type="evidence" value="ECO:0007669"/>
    <property type="project" value="TreeGrafter"/>
</dbReference>
<comment type="similarity">
    <text evidence="2 8">Belongs to the MIP/aquaporin (TC 1.A.8) family.</text>
</comment>
<dbReference type="InterPro" id="IPR050363">
    <property type="entry name" value="MIP/Aquaporin"/>
</dbReference>
<reference evidence="11" key="1">
    <citation type="submission" date="2020-11" db="EMBL/GenBank/DDBJ databases">
        <authorList>
            <person name="Tran Van P."/>
        </authorList>
    </citation>
    <scope>NUCLEOTIDE SEQUENCE</scope>
</reference>
<dbReference type="Gene3D" id="1.20.1080.10">
    <property type="entry name" value="Glycerol uptake facilitator protein"/>
    <property type="match status" value="1"/>
</dbReference>
<dbReference type="GO" id="GO:0015254">
    <property type="term" value="F:glycerol channel activity"/>
    <property type="evidence" value="ECO:0007669"/>
    <property type="project" value="TreeGrafter"/>
</dbReference>
<gene>
    <name evidence="11" type="ORF">DSTB1V02_LOCUS13465</name>
</gene>
<keyword evidence="4 8" id="KW-0812">Transmembrane</keyword>
<evidence type="ECO:0000256" key="8">
    <source>
        <dbReference type="RuleBase" id="RU000477"/>
    </source>
</evidence>
<dbReference type="InterPro" id="IPR023271">
    <property type="entry name" value="Aquaporin-like"/>
</dbReference>
<dbReference type="PRINTS" id="PR00783">
    <property type="entry name" value="MINTRINSICP"/>
</dbReference>
<name>A0A7R9AGC1_9CRUS</name>
<sequence>ALHNFDKGEWNLPALGIWATYPFEAVSNANSFFDQVVGTWILLLSICAITDERNMSVHKMLIPIYVGFTVMAIGMALAFNCGYAINPARDLGPRLFTLFASLGTANKGLPFTANNYFFWIPIVAPIVGGILGAWSYQLMVGFHVAPAPGAPVMEMAEKGQFLPKDTLDAETDRSVKTDSPVKLQVNGNVTKLELEDSTSKLSKYAMEELEEELETLPETSDRLLTLSAGNQRSVSVDLASLYDLPLPDGSTERNAGSAKLFGSWRGSANRVHAQADPKKRKRGDVESTNRQRCEVESALMHHRCTIDAP</sequence>
<organism evidence="11">
    <name type="scientific">Darwinula stevensoni</name>
    <dbReference type="NCBI Taxonomy" id="69355"/>
    <lineage>
        <taxon>Eukaryota</taxon>
        <taxon>Metazoa</taxon>
        <taxon>Ecdysozoa</taxon>
        <taxon>Arthropoda</taxon>
        <taxon>Crustacea</taxon>
        <taxon>Oligostraca</taxon>
        <taxon>Ostracoda</taxon>
        <taxon>Podocopa</taxon>
        <taxon>Podocopida</taxon>
        <taxon>Darwinulocopina</taxon>
        <taxon>Darwinuloidea</taxon>
        <taxon>Darwinulidae</taxon>
        <taxon>Darwinula</taxon>
    </lineage>
</organism>
<dbReference type="AlphaFoldDB" id="A0A7R9AGC1"/>
<evidence type="ECO:0000256" key="7">
    <source>
        <dbReference type="ARBA" id="ARBA00045280"/>
    </source>
</evidence>
<dbReference type="GO" id="GO:0015250">
    <property type="term" value="F:water channel activity"/>
    <property type="evidence" value="ECO:0007669"/>
    <property type="project" value="TreeGrafter"/>
</dbReference>
<evidence type="ECO:0008006" key="13">
    <source>
        <dbReference type="Google" id="ProtNLM"/>
    </source>
</evidence>
<dbReference type="Proteomes" id="UP000677054">
    <property type="component" value="Unassembled WGS sequence"/>
</dbReference>
<evidence type="ECO:0000256" key="10">
    <source>
        <dbReference type="SAM" id="Phobius"/>
    </source>
</evidence>
<feature type="transmembrane region" description="Helical" evidence="10">
    <location>
        <begin position="116"/>
        <end position="136"/>
    </location>
</feature>
<proteinExistence type="inferred from homology"/>
<dbReference type="EMBL" id="LR905988">
    <property type="protein sequence ID" value="CAD7253718.1"/>
    <property type="molecule type" value="Genomic_DNA"/>
</dbReference>
<feature type="compositionally biased region" description="Basic and acidic residues" evidence="9">
    <location>
        <begin position="273"/>
        <end position="290"/>
    </location>
</feature>
<evidence type="ECO:0000256" key="5">
    <source>
        <dbReference type="ARBA" id="ARBA00022989"/>
    </source>
</evidence>